<evidence type="ECO:0000256" key="8">
    <source>
        <dbReference type="ARBA" id="ARBA00023004"/>
    </source>
</evidence>
<evidence type="ECO:0000256" key="2">
    <source>
        <dbReference type="ARBA" id="ARBA00022448"/>
    </source>
</evidence>
<dbReference type="Pfam" id="PF07670">
    <property type="entry name" value="Gate"/>
    <property type="match status" value="2"/>
</dbReference>
<feature type="transmembrane region" description="Helical" evidence="13">
    <location>
        <begin position="674"/>
        <end position="693"/>
    </location>
</feature>
<dbReference type="NCBIfam" id="TIGR00437">
    <property type="entry name" value="feoB"/>
    <property type="match status" value="1"/>
</dbReference>
<keyword evidence="3" id="KW-1003">Cell membrane</keyword>
<evidence type="ECO:0000256" key="5">
    <source>
        <dbReference type="ARBA" id="ARBA00022692"/>
    </source>
</evidence>
<feature type="transmembrane region" description="Helical" evidence="13">
    <location>
        <begin position="457"/>
        <end position="479"/>
    </location>
</feature>
<comment type="subcellular location">
    <subcellularLocation>
        <location evidence="13">Cell inner membrane</location>
        <topology evidence="13">Multi-pass membrane protein</topology>
    </subcellularLocation>
    <subcellularLocation>
        <location evidence="1">Cell membrane</location>
        <topology evidence="1">Multi-pass membrane protein</topology>
    </subcellularLocation>
</comment>
<keyword evidence="7 13" id="KW-1133">Transmembrane helix</keyword>
<reference evidence="16" key="1">
    <citation type="submission" date="2021-08" db="EMBL/GenBank/DDBJ databases">
        <authorList>
            <person name="Stevens D.C."/>
        </authorList>
    </citation>
    <scope>NUCLEOTIDE SEQUENCE</scope>
    <source>
        <strain evidence="16">DSM 53165</strain>
    </source>
</reference>
<evidence type="ECO:0000256" key="12">
    <source>
        <dbReference type="NCBIfam" id="TIGR00437"/>
    </source>
</evidence>
<dbReference type="Pfam" id="PF07664">
    <property type="entry name" value="FeoB_C"/>
    <property type="match status" value="1"/>
</dbReference>
<accession>A0ABS7TJD0</accession>
<evidence type="ECO:0000256" key="9">
    <source>
        <dbReference type="ARBA" id="ARBA00023065"/>
    </source>
</evidence>
<evidence type="ECO:0000259" key="15">
    <source>
        <dbReference type="PROSITE" id="PS51711"/>
    </source>
</evidence>
<evidence type="ECO:0000256" key="7">
    <source>
        <dbReference type="ARBA" id="ARBA00022989"/>
    </source>
</evidence>
<dbReference type="Gene3D" id="3.40.50.300">
    <property type="entry name" value="P-loop containing nucleotide triphosphate hydrolases"/>
    <property type="match status" value="1"/>
</dbReference>
<feature type="transmembrane region" description="Helical" evidence="13">
    <location>
        <begin position="385"/>
        <end position="407"/>
    </location>
</feature>
<dbReference type="InterPro" id="IPR030389">
    <property type="entry name" value="G_FEOB_dom"/>
</dbReference>
<feature type="transmembrane region" description="Helical" evidence="13">
    <location>
        <begin position="285"/>
        <end position="306"/>
    </location>
</feature>
<keyword evidence="17" id="KW-1185">Reference proteome</keyword>
<dbReference type="InterPro" id="IPR003373">
    <property type="entry name" value="Fe2_transport_prot-B"/>
</dbReference>
<dbReference type="PANTHER" id="PTHR43185">
    <property type="entry name" value="FERROUS IRON TRANSPORT PROTEIN B"/>
    <property type="match status" value="1"/>
</dbReference>
<evidence type="ECO:0000256" key="14">
    <source>
        <dbReference type="SAM" id="MobiDB-lite"/>
    </source>
</evidence>
<feature type="transmembrane region" description="Helical" evidence="13">
    <location>
        <begin position="517"/>
        <end position="536"/>
    </location>
</feature>
<organism evidence="16 17">
    <name type="scientific">Nannocystis pusilla</name>
    <dbReference type="NCBI Taxonomy" id="889268"/>
    <lineage>
        <taxon>Bacteria</taxon>
        <taxon>Pseudomonadati</taxon>
        <taxon>Myxococcota</taxon>
        <taxon>Polyangia</taxon>
        <taxon>Nannocystales</taxon>
        <taxon>Nannocystaceae</taxon>
        <taxon>Nannocystis</taxon>
    </lineage>
</organism>
<feature type="transmembrane region" description="Helical" evidence="13">
    <location>
        <begin position="419"/>
        <end position="445"/>
    </location>
</feature>
<evidence type="ECO:0000256" key="10">
    <source>
        <dbReference type="ARBA" id="ARBA00023134"/>
    </source>
</evidence>
<dbReference type="Proteomes" id="UP001139031">
    <property type="component" value="Unassembled WGS sequence"/>
</dbReference>
<feature type="transmembrane region" description="Helical" evidence="13">
    <location>
        <begin position="620"/>
        <end position="642"/>
    </location>
</feature>
<evidence type="ECO:0000256" key="13">
    <source>
        <dbReference type="RuleBase" id="RU362098"/>
    </source>
</evidence>
<keyword evidence="5 13" id="KW-0812">Transmembrane</keyword>
<evidence type="ECO:0000256" key="6">
    <source>
        <dbReference type="ARBA" id="ARBA00022741"/>
    </source>
</evidence>
<gene>
    <name evidence="16" type="primary">feoB</name>
    <name evidence="16" type="ORF">K7C98_03555</name>
</gene>
<evidence type="ECO:0000313" key="17">
    <source>
        <dbReference type="Proteomes" id="UP001139031"/>
    </source>
</evidence>
<comment type="caution">
    <text evidence="16">The sequence shown here is derived from an EMBL/GenBank/DDBJ whole genome shotgun (WGS) entry which is preliminary data.</text>
</comment>
<evidence type="ECO:0000313" key="16">
    <source>
        <dbReference type="EMBL" id="MBZ5708319.1"/>
    </source>
</evidence>
<keyword evidence="4 13" id="KW-0410">Iron transport</keyword>
<feature type="region of interest" description="Disordered" evidence="14">
    <location>
        <begin position="564"/>
        <end position="589"/>
    </location>
</feature>
<dbReference type="CDD" id="cd01879">
    <property type="entry name" value="FeoB"/>
    <property type="match status" value="1"/>
</dbReference>
<feature type="domain" description="FeoB-type G" evidence="15">
    <location>
        <begin position="3"/>
        <end position="171"/>
    </location>
</feature>
<dbReference type="InterPro" id="IPR027417">
    <property type="entry name" value="P-loop_NTPase"/>
</dbReference>
<dbReference type="PROSITE" id="PS51711">
    <property type="entry name" value="G_FEOB"/>
    <property type="match status" value="1"/>
</dbReference>
<sequence>MTALRVALAGNPNVGKTSLFNELTGARHKVGNYAGVTVETRAGAVVARHGPARPITVLDLPGTYSLTPTAEDEAVAFRCLTGAEGQPPDVVALVLDAANLARNLYLAVQLLELGRPLVVALNMMDVAAEAGMPVDPAALSRALGAPVVPTVARTGEGIGRLVEALGSIDHVPQDSSERPPLRARVLADAADPEAPPGTPPVRWRWLVSAAAAGSLDLACPDAGERAALAAIDPATLTAAAHARVIARYREVDAVLAEIGFTAAQRERAPAMSRSAAIDRVLTHRVWGLLIFVLVMATIFSSIFTWAEPIMGAIESLIGWLSEQVTAAFGSGVFTDLLTQGVLAGAGNVLVFVPQIALLFLLLGLLEDSGYMARAAFLVDRLMARVGLHGRAFVPLLSGYACAIPAILGTRTITDPRDRLATILMIPFMSCSARLPIYVLFISALFPAEDRVGPFTVGSLMLVGFYALSTASALAAGAIWKRTVLRGPTPPFVLELPPYRLPRLRNTLLHVYDRTADFVRQAGTVILAMTIVLWVLLSFPRPPEAPAPGRAVPAAVDLQVDPAPASDVAEDMSDGASEHASSDISQEPADDSPIVHSIGGKIGLALEPVLAPMGQDFRMGIAILGSFAAREVMISTLGLVYGIEADDENQTPLREALREAREPDGSRRHTPLKGLAAMIFFVYACQCMSTLAVVRRETRSWRWPLLMFATMSTLAYALAVLVYQVGRALGYT</sequence>
<dbReference type="EMBL" id="JAIRAU010000001">
    <property type="protein sequence ID" value="MBZ5708319.1"/>
    <property type="molecule type" value="Genomic_DNA"/>
</dbReference>
<keyword evidence="11 13" id="KW-0472">Membrane</keyword>
<feature type="transmembrane region" description="Helical" evidence="13">
    <location>
        <begin position="705"/>
        <end position="725"/>
    </location>
</feature>
<dbReference type="PRINTS" id="PR00326">
    <property type="entry name" value="GTP1OBG"/>
</dbReference>
<protein>
    <recommendedName>
        <fullName evidence="12 13">Ferrous iron transport protein B</fullName>
    </recommendedName>
</protein>
<proteinExistence type="inferred from homology"/>
<dbReference type="InterPro" id="IPR011640">
    <property type="entry name" value="Fe2_transport_prot_B_C"/>
</dbReference>
<evidence type="ECO:0000256" key="3">
    <source>
        <dbReference type="ARBA" id="ARBA00022475"/>
    </source>
</evidence>
<feature type="transmembrane region" description="Helical" evidence="13">
    <location>
        <begin position="341"/>
        <end position="365"/>
    </location>
</feature>
<dbReference type="PANTHER" id="PTHR43185:SF1">
    <property type="entry name" value="FE(2+) TRANSPORTER FEOB"/>
    <property type="match status" value="1"/>
</dbReference>
<comment type="function">
    <text evidence="13">Probable transporter of a GTP-driven Fe(2+) uptake system.</text>
</comment>
<keyword evidence="8 13" id="KW-0408">Iron</keyword>
<dbReference type="InterPro" id="IPR050860">
    <property type="entry name" value="FeoB_GTPase"/>
</dbReference>
<keyword evidence="2 13" id="KW-0813">Transport</keyword>
<dbReference type="SUPFAM" id="SSF52540">
    <property type="entry name" value="P-loop containing nucleoside triphosphate hydrolases"/>
    <property type="match status" value="1"/>
</dbReference>
<comment type="similarity">
    <text evidence="13">Belongs to the TRAFAC class TrmE-Era-EngA-EngB-Septin-like GTPase superfamily. FeoB GTPase (TC 9.A.8) family.</text>
</comment>
<dbReference type="InterPro" id="IPR006073">
    <property type="entry name" value="GTP-bd"/>
</dbReference>
<dbReference type="RefSeq" id="WP_224190069.1">
    <property type="nucleotide sequence ID" value="NZ_JAIRAU010000001.1"/>
</dbReference>
<dbReference type="Pfam" id="PF02421">
    <property type="entry name" value="FeoB_N"/>
    <property type="match status" value="1"/>
</dbReference>
<dbReference type="InterPro" id="IPR011642">
    <property type="entry name" value="Gate_dom"/>
</dbReference>
<evidence type="ECO:0000256" key="11">
    <source>
        <dbReference type="ARBA" id="ARBA00023136"/>
    </source>
</evidence>
<keyword evidence="10 13" id="KW-0342">GTP-binding</keyword>
<keyword evidence="6" id="KW-0547">Nucleotide-binding</keyword>
<name>A0ABS7TJD0_9BACT</name>
<evidence type="ECO:0000256" key="1">
    <source>
        <dbReference type="ARBA" id="ARBA00004651"/>
    </source>
</evidence>
<keyword evidence="9" id="KW-0406">Ion transport</keyword>
<evidence type="ECO:0000256" key="4">
    <source>
        <dbReference type="ARBA" id="ARBA00022496"/>
    </source>
</evidence>